<dbReference type="PANTHER" id="PTHR21422">
    <property type="entry name" value="RAB3 GTPASE-ACTIVATING PROTEIN CATALYTIC SUBUNIT"/>
    <property type="match status" value="1"/>
</dbReference>
<dbReference type="InterPro" id="IPR026147">
    <property type="entry name" value="Rab3GAP1_conserved"/>
</dbReference>
<accession>A0AAD5T275</accession>
<protein>
    <recommendedName>
        <fullName evidence="3">Rab3 GTPase-activating protein catalytic subunit</fullName>
    </recommendedName>
</protein>
<dbReference type="PANTHER" id="PTHR21422:SF9">
    <property type="entry name" value="RAB3 GTPASE-ACTIVATING PROTEIN CATALYTIC SUBUNIT"/>
    <property type="match status" value="1"/>
</dbReference>
<organism evidence="8 9">
    <name type="scientific">Physocladia obscura</name>
    <dbReference type="NCBI Taxonomy" id="109957"/>
    <lineage>
        <taxon>Eukaryota</taxon>
        <taxon>Fungi</taxon>
        <taxon>Fungi incertae sedis</taxon>
        <taxon>Chytridiomycota</taxon>
        <taxon>Chytridiomycota incertae sedis</taxon>
        <taxon>Chytridiomycetes</taxon>
        <taxon>Chytridiales</taxon>
        <taxon>Chytriomycetaceae</taxon>
        <taxon>Physocladia</taxon>
    </lineage>
</organism>
<evidence type="ECO:0000256" key="5">
    <source>
        <dbReference type="ARBA" id="ARBA00022490"/>
    </source>
</evidence>
<keyword evidence="5" id="KW-0963">Cytoplasm</keyword>
<name>A0AAD5T275_9FUNG</name>
<evidence type="ECO:0000256" key="6">
    <source>
        <dbReference type="SAM" id="MobiDB-lite"/>
    </source>
</evidence>
<comment type="subcellular location">
    <subcellularLocation>
        <location evidence="1">Cytoplasm</location>
    </subcellularLocation>
</comment>
<comment type="caution">
    <text evidence="8">The sequence shown here is derived from an EMBL/GenBank/DDBJ whole genome shotgun (WGS) entry which is preliminary data.</text>
</comment>
<dbReference type="GO" id="GO:0005737">
    <property type="term" value="C:cytoplasm"/>
    <property type="evidence" value="ECO:0007669"/>
    <property type="project" value="UniProtKB-SubCell"/>
</dbReference>
<dbReference type="EMBL" id="JADGJH010000702">
    <property type="protein sequence ID" value="KAJ3123990.1"/>
    <property type="molecule type" value="Genomic_DNA"/>
</dbReference>
<dbReference type="InterPro" id="IPR045700">
    <property type="entry name" value="Rab3GAP1"/>
</dbReference>
<evidence type="ECO:0000256" key="2">
    <source>
        <dbReference type="ARBA" id="ARBA00008856"/>
    </source>
</evidence>
<feature type="region of interest" description="Disordered" evidence="6">
    <location>
        <begin position="462"/>
        <end position="483"/>
    </location>
</feature>
<gene>
    <name evidence="8" type="primary">RAB3GAP1</name>
    <name evidence="8" type="ORF">HK100_011417</name>
</gene>
<feature type="compositionally biased region" description="Acidic residues" evidence="6">
    <location>
        <begin position="26"/>
        <end position="44"/>
    </location>
</feature>
<evidence type="ECO:0000256" key="4">
    <source>
        <dbReference type="ARBA" id="ARBA00022468"/>
    </source>
</evidence>
<dbReference type="Proteomes" id="UP001211907">
    <property type="component" value="Unassembled WGS sequence"/>
</dbReference>
<evidence type="ECO:0000256" key="1">
    <source>
        <dbReference type="ARBA" id="ARBA00004496"/>
    </source>
</evidence>
<proteinExistence type="inferred from homology"/>
<evidence type="ECO:0000259" key="7">
    <source>
        <dbReference type="Pfam" id="PF13890"/>
    </source>
</evidence>
<dbReference type="GO" id="GO:0005096">
    <property type="term" value="F:GTPase activator activity"/>
    <property type="evidence" value="ECO:0007669"/>
    <property type="project" value="UniProtKB-KW"/>
</dbReference>
<sequence>MHQSHSSFGEFDAKLKQESHDGSEREVDDSEGEGENNDGNDGNDGESVFEMVDYTVAGDVERVAHVLEEALLGLSHMTMSERVSEQHRRTNCAGRVVVSVGARRASVTSILLGSSYNRDELLHSEILRWAGFVNSNHYSNSSKPNPHNSDCGVFLPNLAVLVITPVSEGNTPTSFDWDSEKLLMSAAQLALRGSTSTLTAAIFVATSSAWRRLYSGLMLSPGVSSSEISNSNFFVPVYSGPQISSHAESPDANLKFLLNRYALESKSVFTRFRMIHSAFIPSHHSNLLGLKNLFLERLRSGFLPPEKIDIINVSATATFSYFLDFSVSKSIGYYYDPLRIISHHISGQVPVGSNTDPILSVCLESFFNESICSDYLNNGTDLRNSAENSSVWTLTCFKQKHDTFGHGYLYNTMSNILQTWIDLPSSQKSSSIFSPEKQYAHFSPFESADISDQKQIKNNEFSDSATNRLHNSRPRANSSVTYQTGSKIPQSSLITRIAAAAASTIQDSVAATNPNLIPNINQFQFNANTLPEHIFSNASANSKYPDPGTFTLDPKIPRKDPESSLRTISAIARAKFPACAAFDSPLWRLCSHILSLISTQQHQQQSHYGQTTNSITISKLWPAFVRELRARWDLCGLDTESTLKKSYVEDFGVDLRDGILGQKIAMLGYCMKRKRQAAAMARKQQKTQDATVTIDPSSKTMAGSFDVEVVDAVGQHSGNNGLAEEEESLLSIGARFLNGVMNSAVGEDGVIGKNGWYETEEKSIPIVMNGSGSQAHSSKFNGNQYEQRKRQSYPYGESWNSDKSWEDFSPPLGSLDAKGSGFNHKSSDIDADDLVTNEYSVDVDEASVDNEDTDLFFDSLDFQDIPKIPTTIRVSKKSSLPHRPPQSDFKSFHIISPTKQQNGELLKSKSVGDTNDQQNSTSVLSDDSSGFIVGSISPAVTIPTTLEDEKKKRRVSSLAGDSFVKLPLDIFLSRESDDDKYTAVEIGDPDVAEGALRPVELGLKIFATGALMMVPEVQENGVMTEDMIADHERVLLALGTSKEATTIRAKMQTGQLKSDMESFKAANPRASLEDFVRWHSPRDWEINDSAPNGGKLSARMMDPGNLWQELWLAARRIPASRQKPLFEYEKEGEKVFLFLEDLTMNGIDDLFFHLLPTLFFVAYDAIVSNPLVSQIPTLSKQVLPLTNQIICLNWGYPDGLAASLSKFVEYLNYLEYLIGFSQSVLYKLPMQLSLVDRVLSQLNDEKTVSCEIRGILEREAVCDLLNDEGIFLDVPNKKEFVLITAVPYPTSDSRILQQRMYALLKEGEFRVLESIAYDES</sequence>
<feature type="compositionally biased region" description="Basic and acidic residues" evidence="6">
    <location>
        <begin position="11"/>
        <end position="25"/>
    </location>
</feature>
<evidence type="ECO:0000313" key="9">
    <source>
        <dbReference type="Proteomes" id="UP001211907"/>
    </source>
</evidence>
<dbReference type="Pfam" id="PF13890">
    <property type="entry name" value="Rab3-GTPase_cat"/>
    <property type="match status" value="1"/>
</dbReference>
<keyword evidence="4" id="KW-0343">GTPase activation</keyword>
<feature type="region of interest" description="Disordered" evidence="6">
    <location>
        <begin position="1"/>
        <end position="47"/>
    </location>
</feature>
<keyword evidence="9" id="KW-1185">Reference proteome</keyword>
<reference evidence="8" key="1">
    <citation type="submission" date="2020-05" db="EMBL/GenBank/DDBJ databases">
        <title>Phylogenomic resolution of chytrid fungi.</title>
        <authorList>
            <person name="Stajich J.E."/>
            <person name="Amses K."/>
            <person name="Simmons R."/>
            <person name="Seto K."/>
            <person name="Myers J."/>
            <person name="Bonds A."/>
            <person name="Quandt C.A."/>
            <person name="Barry K."/>
            <person name="Liu P."/>
            <person name="Grigoriev I."/>
            <person name="Longcore J.E."/>
            <person name="James T.Y."/>
        </authorList>
    </citation>
    <scope>NUCLEOTIDE SEQUENCE</scope>
    <source>
        <strain evidence="8">JEL0513</strain>
    </source>
</reference>
<comment type="similarity">
    <text evidence="2">Belongs to the Rab3-GAP catalytic subunit family.</text>
</comment>
<feature type="domain" description="Rab3GAP catalytic subunit conserved" evidence="7">
    <location>
        <begin position="992"/>
        <end position="1140"/>
    </location>
</feature>
<evidence type="ECO:0000256" key="3">
    <source>
        <dbReference type="ARBA" id="ARBA00015817"/>
    </source>
</evidence>
<evidence type="ECO:0000313" key="8">
    <source>
        <dbReference type="EMBL" id="KAJ3123990.1"/>
    </source>
</evidence>